<name>A0ABT9JVB9_9PROT</name>
<evidence type="ECO:0000313" key="4">
    <source>
        <dbReference type="Proteomes" id="UP001225906"/>
    </source>
</evidence>
<dbReference type="RefSeq" id="WP_306390181.1">
    <property type="nucleotide sequence ID" value="NZ_JAVCAP010000022.1"/>
</dbReference>
<proteinExistence type="predicted"/>
<evidence type="ECO:0000313" key="3">
    <source>
        <dbReference type="EMBL" id="MDP8568461.1"/>
    </source>
</evidence>
<dbReference type="InterPro" id="IPR052894">
    <property type="entry name" value="AsmA-related"/>
</dbReference>
<feature type="region of interest" description="Disordered" evidence="1">
    <location>
        <begin position="585"/>
        <end position="607"/>
    </location>
</feature>
<reference evidence="4" key="1">
    <citation type="journal article" date="2019" name="Int. J. Syst. Evol. Microbiol.">
        <title>The Global Catalogue of Microorganisms (GCM) 10K type strain sequencing project: providing services to taxonomists for standard genome sequencing and annotation.</title>
        <authorList>
            <consortium name="The Broad Institute Genomics Platform"/>
            <consortium name="The Broad Institute Genome Sequencing Center for Infectious Disease"/>
            <person name="Wu L."/>
            <person name="Ma J."/>
        </authorList>
    </citation>
    <scope>NUCLEOTIDE SEQUENCE [LARGE SCALE GENOMIC DNA]</scope>
    <source>
        <strain evidence="4">VKM B-3159</strain>
    </source>
</reference>
<comment type="caution">
    <text evidence="3">The sequence shown here is derived from an EMBL/GenBank/DDBJ whole genome shotgun (WGS) entry which is preliminary data.</text>
</comment>
<accession>A0ABT9JVB9</accession>
<evidence type="ECO:0000256" key="1">
    <source>
        <dbReference type="SAM" id="MobiDB-lite"/>
    </source>
</evidence>
<dbReference type="EMBL" id="JAVCAP010000022">
    <property type="protein sequence ID" value="MDP8568461.1"/>
    <property type="molecule type" value="Genomic_DNA"/>
</dbReference>
<keyword evidence="4" id="KW-1185">Reference proteome</keyword>
<keyword evidence="2" id="KW-0812">Transmembrane</keyword>
<feature type="transmembrane region" description="Helical" evidence="2">
    <location>
        <begin position="16"/>
        <end position="36"/>
    </location>
</feature>
<keyword evidence="2" id="KW-0472">Membrane</keyword>
<dbReference type="PANTHER" id="PTHR30441">
    <property type="entry name" value="DUF748 DOMAIN-CONTAINING PROTEIN"/>
    <property type="match status" value="1"/>
</dbReference>
<dbReference type="PANTHER" id="PTHR30441:SF8">
    <property type="entry name" value="DUF748 DOMAIN-CONTAINING PROTEIN"/>
    <property type="match status" value="1"/>
</dbReference>
<evidence type="ECO:0000256" key="2">
    <source>
        <dbReference type="SAM" id="Phobius"/>
    </source>
</evidence>
<keyword evidence="2" id="KW-1133">Transmembrane helix</keyword>
<gene>
    <name evidence="3" type="ORF">Q9291_11435</name>
</gene>
<organism evidence="3 4">
    <name type="scientific">Methylophilus aquaticus</name>
    <dbReference type="NCBI Taxonomy" id="1971610"/>
    <lineage>
        <taxon>Bacteria</taxon>
        <taxon>Pseudomonadati</taxon>
        <taxon>Pseudomonadota</taxon>
        <taxon>Betaproteobacteria</taxon>
        <taxon>Nitrosomonadales</taxon>
        <taxon>Methylophilaceae</taxon>
        <taxon>Methylophilus</taxon>
    </lineage>
</organism>
<dbReference type="InterPro" id="IPR008023">
    <property type="entry name" value="DUF748"/>
</dbReference>
<dbReference type="Pfam" id="PF05359">
    <property type="entry name" value="DUF748"/>
    <property type="match status" value="1"/>
</dbReference>
<sequence>MQNQFKKIFSELSHRLSVRIIGGLLVFYFLFAYFAVNPLAQRVLPWVGEKQLASRLSVGKVSFDPLRLKTTIDDLQLTQTNGAPLAAFDQLMVDVEVSGLLQWAWKFKEISIHGPRVQLEIAQNGTFNWATLLAKLNEDKTPPSESLPRLILQHIVIHNGQVSYLDTHRATPFKTGLSPIDLTLDGFSTLPEDRGDYLLAARLPNQGGVLKWKGDMGVNPLASKGAFAVEGLNLARFKPLLASLTPDFKLEQGSLQLGFEYDFALVDEQPEVAVRGLLMQVSQLAASLQSERKLALSQFSLSAPTINFSAQQQPPLRLQQLGLNLEGLALQQGKDTHASLKHAALKLPQLDIRLNGATQAVFAGLSLDMQALALAKGNETLLQVPALAVRGLDFDLAERSIHVAQVALPDGEVHATLDKAGVMNWQQAFAVEAPAASETTVVAAAPVSDVITEDKPFQLAIADVQLKHWRLGFEHQQLLHPLRVSVADFNLGFAVAGPANALAITHVQASMHTLAAHSSAFKSPVVSLTKLNLNEAALHLAEHKVQVQGLQLSGLKTGVVQAAAGQPLNWQTILAPLPVTAQPDSQASLRARVSSPSHPQAAAGSQASPWSVSLKKLALDNASVHVEDGSLATPVVLDIEKALFEVRDASLDLRKPLPVNLAFQVRQGGQFRLHGKLIPQPLKLDANLQLQQLSLLPFSGYVNRFALLKLHSGALDVGGQLAVQQQKTLTGSFKGGFNIHQLGVVEEAGAVPFLSWERVGSDSLALTLAPNQLHMTTLEIVKPTGKLIIHEDKTMNVTRIMRQPATVNAAPITSAPNTATTVTTSGARAAVMPSAPESKAANSDGFPVNIETVRIDRAELDFADLSLTPQFGTHINTLSGVINGVSTQPISVAQVELDGKVDAYGSATIRGALQPFNVTQFTDLKLAFKNLEMNRLTPYSGKFAGRRIDSGRLSVALQYKIKQRQLAGENKFVIQKLKLGERVDSKEAANLPLDLAIAILEDSDGVIDLDLPIAGSLDDPQFSYGGIVWKAIKNVLTKIVTSPFKALGKLFGSGGDQLDGIVFEVGSAEITPPEQEKLVAVAHMLGQRTKLRLSVTPAYNQAADARALQEQSLRKQVAVALGIKLAAGQAPGPIDLSHPKTQKVLDDLYNTLTKKPLLKRLASKFEKPEDGHYVQLQEQLTVSIVITEADLQALATARGVAMQNFLADAGITGQRLRVLPPVKVSETPVTSTLAMEVNAEK</sequence>
<dbReference type="Proteomes" id="UP001225906">
    <property type="component" value="Unassembled WGS sequence"/>
</dbReference>
<protein>
    <submittedName>
        <fullName evidence="3">DUF748 domain-containing protein</fullName>
    </submittedName>
</protein>